<dbReference type="AlphaFoldDB" id="A0AAD4L2H4"/>
<dbReference type="RefSeq" id="XP_046078625.1">
    <property type="nucleotide sequence ID" value="XM_046209931.1"/>
</dbReference>
<gene>
    <name evidence="2" type="ORF">BGW36DRAFT_21158</name>
</gene>
<feature type="region of interest" description="Disordered" evidence="1">
    <location>
        <begin position="33"/>
        <end position="54"/>
    </location>
</feature>
<reference evidence="2" key="1">
    <citation type="submission" date="2021-12" db="EMBL/GenBank/DDBJ databases">
        <title>Convergent genome expansion in fungi linked to evolution of root-endophyte symbiosis.</title>
        <authorList>
            <consortium name="DOE Joint Genome Institute"/>
            <person name="Ke Y.-H."/>
            <person name="Bonito G."/>
            <person name="Liao H.-L."/>
            <person name="Looney B."/>
            <person name="Rojas-Flechas A."/>
            <person name="Nash J."/>
            <person name="Hameed K."/>
            <person name="Schadt C."/>
            <person name="Martin F."/>
            <person name="Crous P.W."/>
            <person name="Miettinen O."/>
            <person name="Magnuson J.K."/>
            <person name="Labbe J."/>
            <person name="Jacobson D."/>
            <person name="Doktycz M.J."/>
            <person name="Veneault-Fourrey C."/>
            <person name="Kuo A."/>
            <person name="Mondo S."/>
            <person name="Calhoun S."/>
            <person name="Riley R."/>
            <person name="Ohm R."/>
            <person name="LaButti K."/>
            <person name="Andreopoulos B."/>
            <person name="Pangilinan J."/>
            <person name="Nolan M."/>
            <person name="Tritt A."/>
            <person name="Clum A."/>
            <person name="Lipzen A."/>
            <person name="Daum C."/>
            <person name="Barry K."/>
            <person name="Grigoriev I.V."/>
            <person name="Vilgalys R."/>
        </authorList>
    </citation>
    <scope>NUCLEOTIDE SEQUENCE</scope>
    <source>
        <strain evidence="2">PMI_201</strain>
    </source>
</reference>
<proteinExistence type="predicted"/>
<dbReference type="GeneID" id="70240218"/>
<organism evidence="2 3">
    <name type="scientific">Talaromyces proteolyticus</name>
    <dbReference type="NCBI Taxonomy" id="1131652"/>
    <lineage>
        <taxon>Eukaryota</taxon>
        <taxon>Fungi</taxon>
        <taxon>Dikarya</taxon>
        <taxon>Ascomycota</taxon>
        <taxon>Pezizomycotina</taxon>
        <taxon>Eurotiomycetes</taxon>
        <taxon>Eurotiomycetidae</taxon>
        <taxon>Eurotiales</taxon>
        <taxon>Trichocomaceae</taxon>
        <taxon>Talaromyces</taxon>
        <taxon>Talaromyces sect. Bacilispori</taxon>
    </lineage>
</organism>
<feature type="region of interest" description="Disordered" evidence="1">
    <location>
        <begin position="86"/>
        <end position="152"/>
    </location>
</feature>
<dbReference type="EMBL" id="JAJTJA010000001">
    <property type="protein sequence ID" value="KAH8706004.1"/>
    <property type="molecule type" value="Genomic_DNA"/>
</dbReference>
<name>A0AAD4L2H4_9EURO</name>
<dbReference type="Proteomes" id="UP001201262">
    <property type="component" value="Unassembled WGS sequence"/>
</dbReference>
<accession>A0AAD4L2H4</accession>
<feature type="compositionally biased region" description="Polar residues" evidence="1">
    <location>
        <begin position="115"/>
        <end position="128"/>
    </location>
</feature>
<evidence type="ECO:0000313" key="3">
    <source>
        <dbReference type="Proteomes" id="UP001201262"/>
    </source>
</evidence>
<protein>
    <submittedName>
        <fullName evidence="2">Uncharacterized protein</fullName>
    </submittedName>
</protein>
<sequence>MMLDHPFSMQFMGSRIIMADFTTSRLDIEPSPHIDASDVQASNTESDRCDDPSLLNNTRRLPFLQYLDCSHDTYYSFTNNETVYNDCSGSDKATCGSETNPEDDDQHASVDATESGPNDQDISHTGSNFPDDLPPTAECTRETTIASRNDLEDLKDYMSLGPVCEKRNA</sequence>
<keyword evidence="3" id="KW-1185">Reference proteome</keyword>
<evidence type="ECO:0000256" key="1">
    <source>
        <dbReference type="SAM" id="MobiDB-lite"/>
    </source>
</evidence>
<evidence type="ECO:0000313" key="2">
    <source>
        <dbReference type="EMBL" id="KAH8706004.1"/>
    </source>
</evidence>
<comment type="caution">
    <text evidence="2">The sequence shown here is derived from an EMBL/GenBank/DDBJ whole genome shotgun (WGS) entry which is preliminary data.</text>
</comment>